<name>A0A0C9ZRQ6_9AGAM</name>
<accession>A0A0C9ZRQ6</accession>
<reference evidence="1 2" key="1">
    <citation type="submission" date="2014-04" db="EMBL/GenBank/DDBJ databases">
        <authorList>
            <consortium name="DOE Joint Genome Institute"/>
            <person name="Kuo A."/>
            <person name="Ruytinx J."/>
            <person name="Rineau F."/>
            <person name="Colpaert J."/>
            <person name="Kohler A."/>
            <person name="Nagy L.G."/>
            <person name="Floudas D."/>
            <person name="Copeland A."/>
            <person name="Barry K.W."/>
            <person name="Cichocki N."/>
            <person name="Veneault-Fourrey C."/>
            <person name="LaButti K."/>
            <person name="Lindquist E.A."/>
            <person name="Lipzen A."/>
            <person name="Lundell T."/>
            <person name="Morin E."/>
            <person name="Murat C."/>
            <person name="Sun H."/>
            <person name="Tunlid A."/>
            <person name="Henrissat B."/>
            <person name="Grigoriev I.V."/>
            <person name="Hibbett D.S."/>
            <person name="Martin F."/>
            <person name="Nordberg H.P."/>
            <person name="Cantor M.N."/>
            <person name="Hua S.X."/>
        </authorList>
    </citation>
    <scope>NUCLEOTIDE SEQUENCE [LARGE SCALE GENOMIC DNA]</scope>
    <source>
        <strain evidence="1 2">UH-Slu-Lm8-n1</strain>
    </source>
</reference>
<organism evidence="1 2">
    <name type="scientific">Suillus luteus UH-Slu-Lm8-n1</name>
    <dbReference type="NCBI Taxonomy" id="930992"/>
    <lineage>
        <taxon>Eukaryota</taxon>
        <taxon>Fungi</taxon>
        <taxon>Dikarya</taxon>
        <taxon>Basidiomycota</taxon>
        <taxon>Agaricomycotina</taxon>
        <taxon>Agaricomycetes</taxon>
        <taxon>Agaricomycetidae</taxon>
        <taxon>Boletales</taxon>
        <taxon>Suillineae</taxon>
        <taxon>Suillaceae</taxon>
        <taxon>Suillus</taxon>
    </lineage>
</organism>
<dbReference type="Proteomes" id="UP000054485">
    <property type="component" value="Unassembled WGS sequence"/>
</dbReference>
<protein>
    <submittedName>
        <fullName evidence="1">Uncharacterized protein</fullName>
    </submittedName>
</protein>
<dbReference type="EMBL" id="KN836490">
    <property type="protein sequence ID" value="KIK31976.1"/>
    <property type="molecule type" value="Genomic_DNA"/>
</dbReference>
<keyword evidence="2" id="KW-1185">Reference proteome</keyword>
<evidence type="ECO:0000313" key="1">
    <source>
        <dbReference type="EMBL" id="KIK31976.1"/>
    </source>
</evidence>
<dbReference type="AlphaFoldDB" id="A0A0C9ZRQ6"/>
<reference evidence="2" key="2">
    <citation type="submission" date="2015-01" db="EMBL/GenBank/DDBJ databases">
        <title>Evolutionary Origins and Diversification of the Mycorrhizal Mutualists.</title>
        <authorList>
            <consortium name="DOE Joint Genome Institute"/>
            <consortium name="Mycorrhizal Genomics Consortium"/>
            <person name="Kohler A."/>
            <person name="Kuo A."/>
            <person name="Nagy L.G."/>
            <person name="Floudas D."/>
            <person name="Copeland A."/>
            <person name="Barry K.W."/>
            <person name="Cichocki N."/>
            <person name="Veneault-Fourrey C."/>
            <person name="LaButti K."/>
            <person name="Lindquist E.A."/>
            <person name="Lipzen A."/>
            <person name="Lundell T."/>
            <person name="Morin E."/>
            <person name="Murat C."/>
            <person name="Riley R."/>
            <person name="Ohm R."/>
            <person name="Sun H."/>
            <person name="Tunlid A."/>
            <person name="Henrissat B."/>
            <person name="Grigoriev I.V."/>
            <person name="Hibbett D.S."/>
            <person name="Martin F."/>
        </authorList>
    </citation>
    <scope>NUCLEOTIDE SEQUENCE [LARGE SCALE GENOMIC DNA]</scope>
    <source>
        <strain evidence="2">UH-Slu-Lm8-n1</strain>
    </source>
</reference>
<sequence>MVASHCDLPSAWKDGRERALDREYDLMRPWGANKYLGVMLDVEDVEPSTNSAIPLVTATTNDDSELDEDILSLKEALTHDLASGNPNTNTTIPSASDSNTPTLIIGPGINPDDFLLVDGKCIHKETICRRVLNKFCIAKSLNWQERVYSTGFTKVNWRHELPGRSIFLTIVRCNATLTIALIRSTLIEHHGITCHDILVANIGTPEESTSRRSPIFKAFALNNLGNTWIIEEAALSLACDTIVDRGSTPPCFHDASDEAIVPEGPTETQHVDAGCNKPEPDESYVSALFFT</sequence>
<dbReference type="HOGENOM" id="CLU_957047_0_0_1"/>
<dbReference type="OrthoDB" id="2680660at2759"/>
<evidence type="ECO:0000313" key="2">
    <source>
        <dbReference type="Proteomes" id="UP000054485"/>
    </source>
</evidence>
<gene>
    <name evidence="1" type="ORF">CY34DRAFT_19394</name>
</gene>
<proteinExistence type="predicted"/>
<dbReference type="InParanoid" id="A0A0C9ZRQ6"/>